<dbReference type="InterPro" id="IPR036388">
    <property type="entry name" value="WH-like_DNA-bd_sf"/>
</dbReference>
<reference evidence="7" key="1">
    <citation type="journal article" date="2019" name="Int. J. Syst. Evol. Microbiol.">
        <title>The Global Catalogue of Microorganisms (GCM) 10K type strain sequencing project: providing services to taxonomists for standard genome sequencing and annotation.</title>
        <authorList>
            <consortium name="The Broad Institute Genomics Platform"/>
            <consortium name="The Broad Institute Genome Sequencing Center for Infectious Disease"/>
            <person name="Wu L."/>
            <person name="Ma J."/>
        </authorList>
    </citation>
    <scope>NUCLEOTIDE SEQUENCE [LARGE SCALE GENOMIC DNA]</scope>
    <source>
        <strain evidence="7">CGMCC 4.7132</strain>
    </source>
</reference>
<evidence type="ECO:0000256" key="2">
    <source>
        <dbReference type="ARBA" id="ARBA00023015"/>
    </source>
</evidence>
<gene>
    <name evidence="6" type="ORF">ACFO60_34920</name>
</gene>
<evidence type="ECO:0000256" key="4">
    <source>
        <dbReference type="ARBA" id="ARBA00023163"/>
    </source>
</evidence>
<dbReference type="SUPFAM" id="SSF46785">
    <property type="entry name" value="Winged helix' DNA-binding domain"/>
    <property type="match status" value="1"/>
</dbReference>
<name>A0ABV9CTC0_9ACTN</name>
<feature type="domain" description="HTH lysR-type" evidence="5">
    <location>
        <begin position="20"/>
        <end position="77"/>
    </location>
</feature>
<dbReference type="InterPro" id="IPR050389">
    <property type="entry name" value="LysR-type_TF"/>
</dbReference>
<evidence type="ECO:0000313" key="6">
    <source>
        <dbReference type="EMBL" id="MFC4535987.1"/>
    </source>
</evidence>
<evidence type="ECO:0000256" key="3">
    <source>
        <dbReference type="ARBA" id="ARBA00023125"/>
    </source>
</evidence>
<sequence>MGTEQPDTPVEAQCAYTHGLDTVHLQALHALLVERTVTGAALRLGRTQPTLSAALARLRRHFRDDLLTRVGNHYELTPFAQQLCPLAAVAVAAVERVFSAQAGFDPARSGRTFSIVSSDYGIGVVGEHLVGVLERSAPHARVRFEPVTAEAFSRNPDFYRTVDGVFMPQGYIELPRRLDLFRDRWVCVVAEDNPVVGDRLTMADLDVLPWVTTFQDPMGRAAAWRQMELLGVTLNVIAVVDSFLAVPRLVRRTGAIALVQERLALRVAEALGVRTLDCPFEAVPLVEAFWWHPMHDADPGHAWLRRHLADMRDRLDRQ</sequence>
<dbReference type="Pfam" id="PF03466">
    <property type="entry name" value="LysR_substrate"/>
    <property type="match status" value="1"/>
</dbReference>
<comment type="caution">
    <text evidence="6">The sequence shown here is derived from an EMBL/GenBank/DDBJ whole genome shotgun (WGS) entry which is preliminary data.</text>
</comment>
<accession>A0ABV9CTC0</accession>
<dbReference type="Gene3D" id="3.40.190.10">
    <property type="entry name" value="Periplasmic binding protein-like II"/>
    <property type="match status" value="2"/>
</dbReference>
<dbReference type="Gene3D" id="1.10.10.10">
    <property type="entry name" value="Winged helix-like DNA-binding domain superfamily/Winged helix DNA-binding domain"/>
    <property type="match status" value="1"/>
</dbReference>
<comment type="similarity">
    <text evidence="1">Belongs to the LysR transcriptional regulatory family.</text>
</comment>
<evidence type="ECO:0000259" key="5">
    <source>
        <dbReference type="PROSITE" id="PS50931"/>
    </source>
</evidence>
<dbReference type="InterPro" id="IPR036390">
    <property type="entry name" value="WH_DNA-bd_sf"/>
</dbReference>
<dbReference type="InterPro" id="IPR037402">
    <property type="entry name" value="YidZ_PBP2"/>
</dbReference>
<evidence type="ECO:0000256" key="1">
    <source>
        <dbReference type="ARBA" id="ARBA00009437"/>
    </source>
</evidence>
<dbReference type="PANTHER" id="PTHR30118">
    <property type="entry name" value="HTH-TYPE TRANSCRIPTIONAL REGULATOR LEUO-RELATED"/>
    <property type="match status" value="1"/>
</dbReference>
<dbReference type="PANTHER" id="PTHR30118:SF15">
    <property type="entry name" value="TRANSCRIPTIONAL REGULATORY PROTEIN"/>
    <property type="match status" value="1"/>
</dbReference>
<keyword evidence="3" id="KW-0238">DNA-binding</keyword>
<dbReference type="Proteomes" id="UP001596004">
    <property type="component" value="Unassembled WGS sequence"/>
</dbReference>
<organism evidence="6 7">
    <name type="scientific">Sphaerisporangium dianthi</name>
    <dbReference type="NCBI Taxonomy" id="1436120"/>
    <lineage>
        <taxon>Bacteria</taxon>
        <taxon>Bacillati</taxon>
        <taxon>Actinomycetota</taxon>
        <taxon>Actinomycetes</taxon>
        <taxon>Streptosporangiales</taxon>
        <taxon>Streptosporangiaceae</taxon>
        <taxon>Sphaerisporangium</taxon>
    </lineage>
</organism>
<protein>
    <submittedName>
        <fullName evidence="6">LysR family transcriptional regulator</fullName>
    </submittedName>
</protein>
<proteinExistence type="inferred from homology"/>
<dbReference type="RefSeq" id="WP_380849594.1">
    <property type="nucleotide sequence ID" value="NZ_JBHSFP010000038.1"/>
</dbReference>
<dbReference type="Pfam" id="PF00126">
    <property type="entry name" value="HTH_1"/>
    <property type="match status" value="1"/>
</dbReference>
<dbReference type="EMBL" id="JBHSFP010000038">
    <property type="protein sequence ID" value="MFC4535987.1"/>
    <property type="molecule type" value="Genomic_DNA"/>
</dbReference>
<dbReference type="SUPFAM" id="SSF53850">
    <property type="entry name" value="Periplasmic binding protein-like II"/>
    <property type="match status" value="1"/>
</dbReference>
<keyword evidence="7" id="KW-1185">Reference proteome</keyword>
<evidence type="ECO:0000313" key="7">
    <source>
        <dbReference type="Proteomes" id="UP001596004"/>
    </source>
</evidence>
<dbReference type="PROSITE" id="PS50931">
    <property type="entry name" value="HTH_LYSR"/>
    <property type="match status" value="1"/>
</dbReference>
<dbReference type="InterPro" id="IPR005119">
    <property type="entry name" value="LysR_subst-bd"/>
</dbReference>
<dbReference type="CDD" id="cd08417">
    <property type="entry name" value="PBP2_Nitroaromatics_like"/>
    <property type="match status" value="1"/>
</dbReference>
<keyword evidence="2" id="KW-0805">Transcription regulation</keyword>
<dbReference type="InterPro" id="IPR000847">
    <property type="entry name" value="LysR_HTH_N"/>
</dbReference>
<keyword evidence="4" id="KW-0804">Transcription</keyword>